<evidence type="ECO:0000313" key="3">
    <source>
        <dbReference type="EMBL" id="KAF4397860.1"/>
    </source>
</evidence>
<protein>
    <submittedName>
        <fullName evidence="3">Uncharacterized protein</fullName>
    </submittedName>
</protein>
<evidence type="ECO:0000313" key="2">
    <source>
        <dbReference type="EMBL" id="KAF4386791.1"/>
    </source>
</evidence>
<evidence type="ECO:0000256" key="1">
    <source>
        <dbReference type="SAM" id="MobiDB-lite"/>
    </source>
</evidence>
<proteinExistence type="predicted"/>
<reference evidence="4 5" key="1">
    <citation type="journal article" date="2020" name="bioRxiv">
        <title>Sequence and annotation of 42 cannabis genomes reveals extensive copy number variation in cannabinoid synthesis and pathogen resistance genes.</title>
        <authorList>
            <person name="Mckernan K.J."/>
            <person name="Helbert Y."/>
            <person name="Kane L.T."/>
            <person name="Ebling H."/>
            <person name="Zhang L."/>
            <person name="Liu B."/>
            <person name="Eaton Z."/>
            <person name="Mclaughlin S."/>
            <person name="Kingan S."/>
            <person name="Baybayan P."/>
            <person name="Concepcion G."/>
            <person name="Jordan M."/>
            <person name="Riva A."/>
            <person name="Barbazuk W."/>
            <person name="Harkins T."/>
        </authorList>
    </citation>
    <scope>NUCLEOTIDE SEQUENCE [LARGE SCALE GENOMIC DNA]</scope>
    <source>
        <strain evidence="4 5">cv. Jamaican Lion 4</strain>
        <strain evidence="3">Father</strain>
        <strain evidence="2">Mother</strain>
        <tissue evidence="3">Leaf</tissue>
    </source>
</reference>
<sequence length="259" mass="27810">MMAMIQNNEAEEEKGRRVVEMKINGGGTVPAIAMSVNGTLKIPTDTPDPEPDDPTLKRKRKRPVNSEYVDVNEGFSVSVSAGLAPLTQTQQQHQQPQPQHQQQAVPQGFVPMWTIPSNAVVPGAFFVVPPMASVAGHNNTPSTSQPHIFTFQNSATPFINISATRPISSFVSSMANFVTAPVQFQATTTTASSNLTSINSVQKPPPMATPSVITSDSAATASAATATTTSTATTQMLRDFSLEIYDKKELQFMTRSSKN</sequence>
<accession>A0A7J6HU21</accession>
<dbReference type="EMBL" id="JAATIQ010000029">
    <property type="protein sequence ID" value="KAF4397860.1"/>
    <property type="molecule type" value="Genomic_DNA"/>
</dbReference>
<dbReference type="EMBL" id="JAATIP010000041">
    <property type="protein sequence ID" value="KAF4386791.1"/>
    <property type="molecule type" value="Genomic_DNA"/>
</dbReference>
<dbReference type="Proteomes" id="UP000525078">
    <property type="component" value="Unassembled WGS sequence"/>
</dbReference>
<dbReference type="AlphaFoldDB" id="A0A7J6HU21"/>
<keyword evidence="5" id="KW-1185">Reference proteome</keyword>
<gene>
    <name evidence="2" type="ORF">F8388_006746</name>
    <name evidence="3" type="ORF">G4B88_019581</name>
</gene>
<name>A0A7J6HU21_CANSA</name>
<organism evidence="3 5">
    <name type="scientific">Cannabis sativa</name>
    <name type="common">Hemp</name>
    <name type="synonym">Marijuana</name>
    <dbReference type="NCBI Taxonomy" id="3483"/>
    <lineage>
        <taxon>Eukaryota</taxon>
        <taxon>Viridiplantae</taxon>
        <taxon>Streptophyta</taxon>
        <taxon>Embryophyta</taxon>
        <taxon>Tracheophyta</taxon>
        <taxon>Spermatophyta</taxon>
        <taxon>Magnoliopsida</taxon>
        <taxon>eudicotyledons</taxon>
        <taxon>Gunneridae</taxon>
        <taxon>Pentapetalae</taxon>
        <taxon>rosids</taxon>
        <taxon>fabids</taxon>
        <taxon>Rosales</taxon>
        <taxon>Cannabaceae</taxon>
        <taxon>Cannabis</taxon>
    </lineage>
</organism>
<evidence type="ECO:0000313" key="4">
    <source>
        <dbReference type="Proteomes" id="UP000525078"/>
    </source>
</evidence>
<comment type="caution">
    <text evidence="3">The sequence shown here is derived from an EMBL/GenBank/DDBJ whole genome shotgun (WGS) entry which is preliminary data.</text>
</comment>
<dbReference type="Proteomes" id="UP000583929">
    <property type="component" value="Unassembled WGS sequence"/>
</dbReference>
<feature type="region of interest" description="Disordered" evidence="1">
    <location>
        <begin position="39"/>
        <end position="67"/>
    </location>
</feature>
<evidence type="ECO:0000313" key="5">
    <source>
        <dbReference type="Proteomes" id="UP000583929"/>
    </source>
</evidence>